<dbReference type="InterPro" id="IPR014746">
    <property type="entry name" value="Gln_synth/guanido_kin_cat_dom"/>
</dbReference>
<organism evidence="7 8">
    <name type="scientific">Actinoplanes octamycinicus</name>
    <dbReference type="NCBI Taxonomy" id="135948"/>
    <lineage>
        <taxon>Bacteria</taxon>
        <taxon>Bacillati</taxon>
        <taxon>Actinomycetota</taxon>
        <taxon>Actinomycetes</taxon>
        <taxon>Micromonosporales</taxon>
        <taxon>Micromonosporaceae</taxon>
        <taxon>Actinoplanes</taxon>
    </lineage>
</organism>
<feature type="region of interest" description="Disordered" evidence="6">
    <location>
        <begin position="380"/>
        <end position="404"/>
    </location>
</feature>
<dbReference type="InterPro" id="IPR006336">
    <property type="entry name" value="GCS2"/>
</dbReference>
<dbReference type="NCBIfam" id="NF010041">
    <property type="entry name" value="PRK13517.1-1"/>
    <property type="match status" value="1"/>
</dbReference>
<dbReference type="NCBIfam" id="TIGR02050">
    <property type="entry name" value="gshA_cyan_rel"/>
    <property type="match status" value="1"/>
</dbReference>
<comment type="function">
    <text evidence="5">ATP-dependent carboxylate-amine ligase which exhibits weak glutamate--cysteine ligase activity.</text>
</comment>
<dbReference type="EMBL" id="JACHNB010000001">
    <property type="protein sequence ID" value="MBB4742905.1"/>
    <property type="molecule type" value="Genomic_DNA"/>
</dbReference>
<evidence type="ECO:0000256" key="4">
    <source>
        <dbReference type="ARBA" id="ARBA00048819"/>
    </source>
</evidence>
<dbReference type="HAMAP" id="MF_01609">
    <property type="entry name" value="Glu_cys_ligase_2"/>
    <property type="match status" value="1"/>
</dbReference>
<evidence type="ECO:0000256" key="5">
    <source>
        <dbReference type="HAMAP-Rule" id="MF_01609"/>
    </source>
</evidence>
<dbReference type="InterPro" id="IPR050141">
    <property type="entry name" value="GCL_type2/YbdK_subfam"/>
</dbReference>
<dbReference type="Pfam" id="PF04107">
    <property type="entry name" value="GCS2"/>
    <property type="match status" value="1"/>
</dbReference>
<keyword evidence="3 5" id="KW-0067">ATP-binding</keyword>
<comment type="catalytic activity">
    <reaction evidence="4 5">
        <text>L-cysteine + L-glutamate + ATP = gamma-L-glutamyl-L-cysteine + ADP + phosphate + H(+)</text>
        <dbReference type="Rhea" id="RHEA:13285"/>
        <dbReference type="ChEBI" id="CHEBI:15378"/>
        <dbReference type="ChEBI" id="CHEBI:29985"/>
        <dbReference type="ChEBI" id="CHEBI:30616"/>
        <dbReference type="ChEBI" id="CHEBI:35235"/>
        <dbReference type="ChEBI" id="CHEBI:43474"/>
        <dbReference type="ChEBI" id="CHEBI:58173"/>
        <dbReference type="ChEBI" id="CHEBI:456216"/>
        <dbReference type="EC" id="6.3.2.2"/>
    </reaction>
</comment>
<accession>A0A7W7MAJ8</accession>
<protein>
    <recommendedName>
        <fullName evidence="5">Putative glutamate--cysteine ligase 2</fullName>
        <ecNumber evidence="5">6.3.2.2</ecNumber>
    </recommendedName>
    <alternativeName>
        <fullName evidence="5">Gamma-glutamylcysteine synthetase 2</fullName>
        <shortName evidence="5">GCS 2</shortName>
        <shortName evidence="5">Gamma-GCS 2</shortName>
    </alternativeName>
</protein>
<dbReference type="Proteomes" id="UP000546162">
    <property type="component" value="Unassembled WGS sequence"/>
</dbReference>
<dbReference type="EC" id="6.3.2.2" evidence="5"/>
<evidence type="ECO:0000313" key="8">
    <source>
        <dbReference type="Proteomes" id="UP000546162"/>
    </source>
</evidence>
<dbReference type="GO" id="GO:0042398">
    <property type="term" value="P:modified amino acid biosynthetic process"/>
    <property type="evidence" value="ECO:0007669"/>
    <property type="project" value="InterPro"/>
</dbReference>
<sequence length="404" mass="42610">MMSHSPRPLMAGRSAVPEPTAVTFGVEEEFLLLDPHSGRPVPAGPALLHRLREQPGPRAELMRYQVETTTAVCRGADELRREISRLRTLAAAGARSLGCALVASGMAPYGAPGLSALSDSPRYRGLALRYPALTAQFGCCSCHVHVGVATRDLGVQVLARLRPWLATLLAISANSPIADGHDTGWASHRYSVVAQWPTGRPPGEWQDAAEYDRVIQQLLRRGAAMDERSVYLLARLSPRYPTVEVRVADSCADADTTVLIAILVRALVAAAVTEIRAGLALTPVPSPRLVAGLLAAARNGLTGAGVDPMSGRTVPAWDLVAGLVDHVRGTLADLGDAETVTGLLEQLRRRGTGAHRQRILWTGTTSAAEVVAGLAAVTAAPPTTPARRPASGHRSHAGSGSLRS</sequence>
<dbReference type="InterPro" id="IPR011793">
    <property type="entry name" value="YbdK"/>
</dbReference>
<dbReference type="PANTHER" id="PTHR36510">
    <property type="entry name" value="GLUTAMATE--CYSTEINE LIGASE 2-RELATED"/>
    <property type="match status" value="1"/>
</dbReference>
<evidence type="ECO:0000256" key="6">
    <source>
        <dbReference type="SAM" id="MobiDB-lite"/>
    </source>
</evidence>
<comment type="similarity">
    <text evidence="5">Belongs to the glutamate--cysteine ligase type 2 family. YbdK subfamily.</text>
</comment>
<comment type="caution">
    <text evidence="7">The sequence shown here is derived from an EMBL/GenBank/DDBJ whole genome shotgun (WGS) entry which is preliminary data.</text>
</comment>
<dbReference type="GO" id="GO:0004357">
    <property type="term" value="F:glutamate-cysteine ligase activity"/>
    <property type="evidence" value="ECO:0007669"/>
    <property type="project" value="UniProtKB-EC"/>
</dbReference>
<dbReference type="RefSeq" id="WP_185043206.1">
    <property type="nucleotide sequence ID" value="NZ_BAABFG010000005.1"/>
</dbReference>
<dbReference type="Gene3D" id="3.30.590.20">
    <property type="match status" value="1"/>
</dbReference>
<reference evidence="7 8" key="1">
    <citation type="submission" date="2020-08" db="EMBL/GenBank/DDBJ databases">
        <title>Sequencing the genomes of 1000 actinobacteria strains.</title>
        <authorList>
            <person name="Klenk H.-P."/>
        </authorList>
    </citation>
    <scope>NUCLEOTIDE SEQUENCE [LARGE SCALE GENOMIC DNA]</scope>
    <source>
        <strain evidence="7 8">DSM 45809</strain>
    </source>
</reference>
<gene>
    <name evidence="7" type="ORF">BJY16_006364</name>
</gene>
<dbReference type="SUPFAM" id="SSF55931">
    <property type="entry name" value="Glutamine synthetase/guanido kinase"/>
    <property type="match status" value="1"/>
</dbReference>
<dbReference type="GO" id="GO:0005524">
    <property type="term" value="F:ATP binding"/>
    <property type="evidence" value="ECO:0007669"/>
    <property type="project" value="UniProtKB-KW"/>
</dbReference>
<proteinExistence type="inferred from homology"/>
<dbReference type="PANTHER" id="PTHR36510:SF1">
    <property type="entry name" value="GLUTAMATE--CYSTEINE LIGASE 2-RELATED"/>
    <property type="match status" value="1"/>
</dbReference>
<dbReference type="AlphaFoldDB" id="A0A7W7MAJ8"/>
<evidence type="ECO:0000256" key="1">
    <source>
        <dbReference type="ARBA" id="ARBA00022598"/>
    </source>
</evidence>
<evidence type="ECO:0000313" key="7">
    <source>
        <dbReference type="EMBL" id="MBB4742905.1"/>
    </source>
</evidence>
<name>A0A7W7MAJ8_9ACTN</name>
<feature type="compositionally biased region" description="Low complexity" evidence="6">
    <location>
        <begin position="380"/>
        <end position="389"/>
    </location>
</feature>
<keyword evidence="1 5" id="KW-0436">Ligase</keyword>
<keyword evidence="8" id="KW-1185">Reference proteome</keyword>
<evidence type="ECO:0000256" key="3">
    <source>
        <dbReference type="ARBA" id="ARBA00022840"/>
    </source>
</evidence>
<keyword evidence="2 5" id="KW-0547">Nucleotide-binding</keyword>
<evidence type="ECO:0000256" key="2">
    <source>
        <dbReference type="ARBA" id="ARBA00022741"/>
    </source>
</evidence>